<evidence type="ECO:0000313" key="3">
    <source>
        <dbReference type="Proteomes" id="UP000229784"/>
    </source>
</evidence>
<evidence type="ECO:0000313" key="2">
    <source>
        <dbReference type="EMBL" id="PIU14910.1"/>
    </source>
</evidence>
<sequence>MHYIFHFHKTCCKIIKTLKVSRPFSFWVVFQETLYSLLLPILLVVLNKLVKLWHGQAREEKKVFWSFFKLYYIQFASAT</sequence>
<organism evidence="2 3">
    <name type="scientific">bacterium (Candidatus Gribaldobacteria) CG08_land_8_20_14_0_20_39_15</name>
    <dbReference type="NCBI Taxonomy" id="2014273"/>
    <lineage>
        <taxon>Bacteria</taxon>
        <taxon>Candidatus Gribaldobacteria</taxon>
    </lineage>
</organism>
<accession>A0A2M6XU30</accession>
<dbReference type="Proteomes" id="UP000229784">
    <property type="component" value="Unassembled WGS sequence"/>
</dbReference>
<dbReference type="AlphaFoldDB" id="A0A2M6XU30"/>
<keyword evidence="1" id="KW-0472">Membrane</keyword>
<evidence type="ECO:0000256" key="1">
    <source>
        <dbReference type="SAM" id="Phobius"/>
    </source>
</evidence>
<gene>
    <name evidence="2" type="ORF">COT20_02325</name>
</gene>
<proteinExistence type="predicted"/>
<comment type="caution">
    <text evidence="2">The sequence shown here is derived from an EMBL/GenBank/DDBJ whole genome shotgun (WGS) entry which is preliminary data.</text>
</comment>
<reference evidence="3" key="1">
    <citation type="submission" date="2017-09" db="EMBL/GenBank/DDBJ databases">
        <title>Depth-based differentiation of microbial function through sediment-hosted aquifers and enrichment of novel symbionts in the deep terrestrial subsurface.</title>
        <authorList>
            <person name="Probst A.J."/>
            <person name="Ladd B."/>
            <person name="Jarett J.K."/>
            <person name="Geller-Mcgrath D.E."/>
            <person name="Sieber C.M.K."/>
            <person name="Emerson J.B."/>
            <person name="Anantharaman K."/>
            <person name="Thomas B.C."/>
            <person name="Malmstrom R."/>
            <person name="Stieglmeier M."/>
            <person name="Klingl A."/>
            <person name="Woyke T."/>
            <person name="Ryan C.M."/>
            <person name="Banfield J.F."/>
        </authorList>
    </citation>
    <scope>NUCLEOTIDE SEQUENCE [LARGE SCALE GENOMIC DNA]</scope>
</reference>
<feature type="transmembrane region" description="Helical" evidence="1">
    <location>
        <begin position="24"/>
        <end position="46"/>
    </location>
</feature>
<protein>
    <submittedName>
        <fullName evidence="2">Uncharacterized protein</fullName>
    </submittedName>
</protein>
<keyword evidence="1" id="KW-1133">Transmembrane helix</keyword>
<dbReference type="EMBL" id="PEXQ01000058">
    <property type="protein sequence ID" value="PIU14910.1"/>
    <property type="molecule type" value="Genomic_DNA"/>
</dbReference>
<keyword evidence="1" id="KW-0812">Transmembrane</keyword>
<name>A0A2M6XU30_9BACT</name>